<dbReference type="PANTHER" id="PTHR30388:SF6">
    <property type="entry name" value="XANTHINE DEHYDROGENASE SUBUNIT A-RELATED"/>
    <property type="match status" value="1"/>
</dbReference>
<keyword evidence="4" id="KW-1185">Reference proteome</keyword>
<dbReference type="InterPro" id="IPR052698">
    <property type="entry name" value="MoCofactor_Util/Proc"/>
</dbReference>
<gene>
    <name evidence="3" type="ORF">J2T55_002276</name>
</gene>
<evidence type="ECO:0000259" key="2">
    <source>
        <dbReference type="Pfam" id="PF13478"/>
    </source>
</evidence>
<sequence>MSQPAATAECGLTSLVGHYHRLAVQSQPLVLATVVETLGSTYRKAGARMLISADGRFHGLIGGGCFEGDLYEQTQAVFADGQPRLLFYDMRAPEDALWGLGLGCNGAVRILLQRLEATGSDPTLALLEQTLASDDSHVIATVCDGADAGTSVADGQPPAAMAAQTAAAIQAETRAVALLGQSTLVHHDNNVSVFYDYIRPAPRLLLIGAGADAAPIVNLARQLDWRVLLVDHRPAYAEPARFPAAEAVVHARPETLFDGIASRRIDAVVLMTHNIDYDTRFLQQLVNLPCRYLGLLGPRARREQLFRTSGLAATDFGDRLHAPIGLDIGGAAPESIALSLVSEIHAVLHERDARPLRDKQQPIQSRAPAN</sequence>
<feature type="domain" description="XdhC- CoxI" evidence="1">
    <location>
        <begin position="25"/>
        <end position="89"/>
    </location>
</feature>
<dbReference type="Proteomes" id="UP001204445">
    <property type="component" value="Unassembled WGS sequence"/>
</dbReference>
<dbReference type="Pfam" id="PF02625">
    <property type="entry name" value="XdhC_CoxI"/>
    <property type="match status" value="1"/>
</dbReference>
<accession>A0AAE3L1Y2</accession>
<dbReference type="RefSeq" id="WP_259056776.1">
    <property type="nucleotide sequence ID" value="NZ_JANUCT010000018.1"/>
</dbReference>
<dbReference type="InterPro" id="IPR003777">
    <property type="entry name" value="XdhC_CoxI"/>
</dbReference>
<name>A0AAE3L1Y2_9GAMM</name>
<proteinExistence type="predicted"/>
<protein>
    <submittedName>
        <fullName evidence="3">Xanthine/CO dehydrogenase XdhC/CoxF family maturation factor</fullName>
    </submittedName>
</protein>
<dbReference type="PANTHER" id="PTHR30388">
    <property type="entry name" value="ALDEHYDE OXIDOREDUCTASE MOLYBDENUM COFACTOR ASSEMBLY PROTEIN"/>
    <property type="match status" value="1"/>
</dbReference>
<reference evidence="3" key="1">
    <citation type="submission" date="2022-08" db="EMBL/GenBank/DDBJ databases">
        <title>Genomic Encyclopedia of Type Strains, Phase III (KMG-III): the genomes of soil and plant-associated and newly described type strains.</title>
        <authorList>
            <person name="Whitman W."/>
        </authorList>
    </citation>
    <scope>NUCLEOTIDE SEQUENCE</scope>
    <source>
        <strain evidence="3">HMT 1</strain>
    </source>
</reference>
<evidence type="ECO:0000259" key="1">
    <source>
        <dbReference type="Pfam" id="PF02625"/>
    </source>
</evidence>
<dbReference type="EMBL" id="JANUCT010000018">
    <property type="protein sequence ID" value="MCS3904240.1"/>
    <property type="molecule type" value="Genomic_DNA"/>
</dbReference>
<feature type="domain" description="XdhC Rossmann" evidence="2">
    <location>
        <begin position="204"/>
        <end position="344"/>
    </location>
</feature>
<dbReference type="Gene3D" id="3.40.50.720">
    <property type="entry name" value="NAD(P)-binding Rossmann-like Domain"/>
    <property type="match status" value="1"/>
</dbReference>
<organism evidence="3 4">
    <name type="scientific">Methylohalomonas lacus</name>
    <dbReference type="NCBI Taxonomy" id="398773"/>
    <lineage>
        <taxon>Bacteria</taxon>
        <taxon>Pseudomonadati</taxon>
        <taxon>Pseudomonadota</taxon>
        <taxon>Gammaproteobacteria</taxon>
        <taxon>Methylohalomonadales</taxon>
        <taxon>Methylohalomonadaceae</taxon>
        <taxon>Methylohalomonas</taxon>
    </lineage>
</organism>
<dbReference type="AlphaFoldDB" id="A0AAE3L1Y2"/>
<dbReference type="InterPro" id="IPR027051">
    <property type="entry name" value="XdhC_Rossmann_dom"/>
</dbReference>
<comment type="caution">
    <text evidence="3">The sequence shown here is derived from an EMBL/GenBank/DDBJ whole genome shotgun (WGS) entry which is preliminary data.</text>
</comment>
<evidence type="ECO:0000313" key="4">
    <source>
        <dbReference type="Proteomes" id="UP001204445"/>
    </source>
</evidence>
<evidence type="ECO:0000313" key="3">
    <source>
        <dbReference type="EMBL" id="MCS3904240.1"/>
    </source>
</evidence>
<dbReference type="Pfam" id="PF13478">
    <property type="entry name" value="XdhC_C"/>
    <property type="match status" value="1"/>
</dbReference>